<protein>
    <submittedName>
        <fullName evidence="1">Uncharacterized protein</fullName>
    </submittedName>
</protein>
<sequence length="31" mass="3106">MFEIVHSALPAGLRLPGALSAVSARLSGARG</sequence>
<comment type="caution">
    <text evidence="1">The sequence shown here is derived from an EMBL/GenBank/DDBJ whole genome shotgun (WGS) entry which is preliminary data.</text>
</comment>
<proteinExistence type="predicted"/>
<reference evidence="1 2" key="1">
    <citation type="submission" date="2021-03" db="EMBL/GenBank/DDBJ databases">
        <title>Sequencing the genomes of 1000 actinobacteria strains.</title>
        <authorList>
            <person name="Klenk H.-P."/>
        </authorList>
    </citation>
    <scope>NUCLEOTIDE SEQUENCE [LARGE SCALE GENOMIC DNA]</scope>
    <source>
        <strain evidence="1 2">DSM 44580</strain>
    </source>
</reference>
<keyword evidence="2" id="KW-1185">Reference proteome</keyword>
<organism evidence="1 2">
    <name type="scientific">Crossiella equi</name>
    <dbReference type="NCBI Taxonomy" id="130796"/>
    <lineage>
        <taxon>Bacteria</taxon>
        <taxon>Bacillati</taxon>
        <taxon>Actinomycetota</taxon>
        <taxon>Actinomycetes</taxon>
        <taxon>Pseudonocardiales</taxon>
        <taxon>Pseudonocardiaceae</taxon>
        <taxon>Crossiella</taxon>
    </lineage>
</organism>
<dbReference type="EMBL" id="JAGIOO010000001">
    <property type="protein sequence ID" value="MBP2473606.1"/>
    <property type="molecule type" value="Genomic_DNA"/>
</dbReference>
<dbReference type="Proteomes" id="UP001519363">
    <property type="component" value="Unassembled WGS sequence"/>
</dbReference>
<accession>A0ABS5AAK4</accession>
<evidence type="ECO:0000313" key="2">
    <source>
        <dbReference type="Proteomes" id="UP001519363"/>
    </source>
</evidence>
<name>A0ABS5AAK4_9PSEU</name>
<evidence type="ECO:0000313" key="1">
    <source>
        <dbReference type="EMBL" id="MBP2473606.1"/>
    </source>
</evidence>
<gene>
    <name evidence="1" type="ORF">JOF53_002478</name>
</gene>